<proteinExistence type="predicted"/>
<dbReference type="KEGG" id="aoz:HUE56_29830"/>
<dbReference type="AlphaFoldDB" id="A0A6N1B0E5"/>
<evidence type="ECO:0000259" key="1">
    <source>
        <dbReference type="Pfam" id="PF13672"/>
    </source>
</evidence>
<dbReference type="EMBL" id="CP054622">
    <property type="protein sequence ID" value="QKS54704.1"/>
    <property type="molecule type" value="Genomic_DNA"/>
</dbReference>
<feature type="domain" description="PPM-type phosphatase" evidence="1">
    <location>
        <begin position="26"/>
        <end position="244"/>
    </location>
</feature>
<keyword evidence="2" id="KW-0614">Plasmid</keyword>
<dbReference type="RefSeq" id="WP_149201615.1">
    <property type="nucleotide sequence ID" value="NZ_BSOV01000001.1"/>
</dbReference>
<dbReference type="SUPFAM" id="SSF81606">
    <property type="entry name" value="PP2C-like"/>
    <property type="match status" value="1"/>
</dbReference>
<dbReference type="Pfam" id="PF13672">
    <property type="entry name" value="PP2C_2"/>
    <property type="match status" value="1"/>
</dbReference>
<dbReference type="Gene3D" id="3.60.40.10">
    <property type="entry name" value="PPM-type phosphatase domain"/>
    <property type="match status" value="1"/>
</dbReference>
<name>A0A6N1B0E5_9PROT</name>
<protein>
    <submittedName>
        <fullName evidence="2">Protein phosphatase 2C domain-containing protein</fullName>
    </submittedName>
</protein>
<organism evidence="2 3">
    <name type="scientific">Azospirillum oryzae</name>
    <dbReference type="NCBI Taxonomy" id="286727"/>
    <lineage>
        <taxon>Bacteria</taxon>
        <taxon>Pseudomonadati</taxon>
        <taxon>Pseudomonadota</taxon>
        <taxon>Alphaproteobacteria</taxon>
        <taxon>Rhodospirillales</taxon>
        <taxon>Azospirillaceae</taxon>
        <taxon>Azospirillum</taxon>
    </lineage>
</organism>
<sequence length="264" mass="27339">MTSPARADRVSGADIAPWRVVGASVVGPSHVRAGLPNQDAYAFDVVDGALIVVVCDGAGSAASAEVGAGLMVRALLDNLRGVSSTASVPLVVWATAAVRHARQCLEEEAVRAGLPLSDYHTTVVAAVLLPQGDGFVLHIGDGAAAASVSLAEDGAANWKGASVSAPENGEYANETFFVTQRCWADHLRITPLRGVTSILLMTDGAAGFALHADGSPKAGFCEAVDRHLRRVNHADGAKALAASLASEKATHNPDDKTLVWARRY</sequence>
<gene>
    <name evidence="2" type="ORF">HUE56_29830</name>
</gene>
<geneLocation type="plasmid" evidence="2 3">
    <name>unnamed7</name>
</geneLocation>
<dbReference type="Proteomes" id="UP000509702">
    <property type="component" value="Plasmid unnamed7"/>
</dbReference>
<keyword evidence="3" id="KW-1185">Reference proteome</keyword>
<evidence type="ECO:0000313" key="2">
    <source>
        <dbReference type="EMBL" id="QKS54704.1"/>
    </source>
</evidence>
<dbReference type="InterPro" id="IPR001932">
    <property type="entry name" value="PPM-type_phosphatase-like_dom"/>
</dbReference>
<accession>A0A6N1B0E5</accession>
<dbReference type="OrthoDB" id="9805674at2"/>
<reference evidence="2 3" key="1">
    <citation type="submission" date="2020-06" db="EMBL/GenBank/DDBJ databases">
        <title>Complete genome of Azosprillum oryzae KACC14407.</title>
        <authorList>
            <person name="Kim M."/>
            <person name="Park Y.-J."/>
            <person name="Shin J.-H."/>
        </authorList>
    </citation>
    <scope>NUCLEOTIDE SEQUENCE [LARGE SCALE GENOMIC DNA]</scope>
    <source>
        <strain evidence="2 3">KACC 14407</strain>
        <plasmid evidence="2 3">unnamed7</plasmid>
    </source>
</reference>
<dbReference type="InterPro" id="IPR036457">
    <property type="entry name" value="PPM-type-like_dom_sf"/>
</dbReference>
<evidence type="ECO:0000313" key="3">
    <source>
        <dbReference type="Proteomes" id="UP000509702"/>
    </source>
</evidence>